<dbReference type="Proteomes" id="UP001596036">
    <property type="component" value="Unassembled WGS sequence"/>
</dbReference>
<comment type="caution">
    <text evidence="3">The sequence shown here is derived from an EMBL/GenBank/DDBJ whole genome shotgun (WGS) entry which is preliminary data.</text>
</comment>
<evidence type="ECO:0000313" key="4">
    <source>
        <dbReference type="Proteomes" id="UP001596036"/>
    </source>
</evidence>
<organism evidence="3 4">
    <name type="scientific">Lysobacter yangpyeongensis</name>
    <dbReference type="NCBI Taxonomy" id="346182"/>
    <lineage>
        <taxon>Bacteria</taxon>
        <taxon>Pseudomonadati</taxon>
        <taxon>Pseudomonadota</taxon>
        <taxon>Gammaproteobacteria</taxon>
        <taxon>Lysobacterales</taxon>
        <taxon>Lysobacteraceae</taxon>
        <taxon>Lysobacter</taxon>
    </lineage>
</organism>
<keyword evidence="2" id="KW-1133">Transmembrane helix</keyword>
<reference evidence="4" key="1">
    <citation type="journal article" date="2019" name="Int. J. Syst. Evol. Microbiol.">
        <title>The Global Catalogue of Microorganisms (GCM) 10K type strain sequencing project: providing services to taxonomists for standard genome sequencing and annotation.</title>
        <authorList>
            <consortium name="The Broad Institute Genomics Platform"/>
            <consortium name="The Broad Institute Genome Sequencing Center for Infectious Disease"/>
            <person name="Wu L."/>
            <person name="Ma J."/>
        </authorList>
    </citation>
    <scope>NUCLEOTIDE SEQUENCE [LARGE SCALE GENOMIC DNA]</scope>
    <source>
        <strain evidence="4">KACC 11407</strain>
    </source>
</reference>
<feature type="transmembrane region" description="Helical" evidence="2">
    <location>
        <begin position="58"/>
        <end position="85"/>
    </location>
</feature>
<name>A0ABW0SLI8_9GAMM</name>
<keyword evidence="4" id="KW-1185">Reference proteome</keyword>
<evidence type="ECO:0000313" key="3">
    <source>
        <dbReference type="EMBL" id="MFC5569480.1"/>
    </source>
</evidence>
<keyword evidence="2" id="KW-0472">Membrane</keyword>
<dbReference type="RefSeq" id="WP_386753582.1">
    <property type="nucleotide sequence ID" value="NZ_JBHSNM010000001.1"/>
</dbReference>
<sequence>MTTRPDQHDPLDAEERELAARLARMGPIDGPSPALDARILAAAHAAAAAHRPRRHGKFAWLGLPPALVTGIGVAAAAVLALGLVWQLRPQYGHNAARVSAGADEELIIMAEPLPAARAPAANPPPAAEPSVALVATPQAPASRAKTATETAELEHASAPMADATAKATAPAAPGASAATAAAPAAEAVAADAPATAEGFSAEPPPAAAPAATSARKSHATYTTAARAMAERRARGNREEAAAAQAAEADAATLDRVEVTGSRIRRADADAVDWTQVPVNDDTHLPAAEWLERVRARRDADDLDNARASLRLFRREYPRVRIPDDLRALMSADASR</sequence>
<evidence type="ECO:0000256" key="2">
    <source>
        <dbReference type="SAM" id="Phobius"/>
    </source>
</evidence>
<gene>
    <name evidence="3" type="ORF">ACFPN1_05290</name>
</gene>
<accession>A0ABW0SLI8</accession>
<proteinExistence type="predicted"/>
<keyword evidence="2" id="KW-0812">Transmembrane</keyword>
<dbReference type="EMBL" id="JBHSNM010000001">
    <property type="protein sequence ID" value="MFC5569480.1"/>
    <property type="molecule type" value="Genomic_DNA"/>
</dbReference>
<feature type="compositionally biased region" description="Basic and acidic residues" evidence="1">
    <location>
        <begin position="228"/>
        <end position="240"/>
    </location>
</feature>
<protein>
    <submittedName>
        <fullName evidence="3">Uncharacterized protein</fullName>
    </submittedName>
</protein>
<feature type="region of interest" description="Disordered" evidence="1">
    <location>
        <begin position="195"/>
        <end position="247"/>
    </location>
</feature>
<evidence type="ECO:0000256" key="1">
    <source>
        <dbReference type="SAM" id="MobiDB-lite"/>
    </source>
</evidence>